<dbReference type="EMBL" id="PVBR01000028">
    <property type="protein sequence ID" value="PRD40892.1"/>
    <property type="molecule type" value="Genomic_DNA"/>
</dbReference>
<dbReference type="InterPro" id="IPR012292">
    <property type="entry name" value="Globin/Proto"/>
</dbReference>
<evidence type="ECO:0000313" key="2">
    <source>
        <dbReference type="Proteomes" id="UP000239434"/>
    </source>
</evidence>
<evidence type="ECO:0000313" key="1">
    <source>
        <dbReference type="EMBL" id="PRD40892.1"/>
    </source>
</evidence>
<dbReference type="SUPFAM" id="SSF46458">
    <property type="entry name" value="Globin-like"/>
    <property type="match status" value="1"/>
</dbReference>
<reference evidence="1 2" key="1">
    <citation type="submission" date="2018-02" db="EMBL/GenBank/DDBJ databases">
        <title>The draft genome of Phyllobacterium sp. 1N-3.</title>
        <authorList>
            <person name="Liu L."/>
            <person name="Li L."/>
            <person name="Zhang X."/>
            <person name="Wang T."/>
            <person name="Liang L."/>
        </authorList>
    </citation>
    <scope>NUCLEOTIDE SEQUENCE [LARGE SCALE GENOMIC DNA]</scope>
    <source>
        <strain evidence="1 2">1N-3</strain>
    </source>
</reference>
<accession>A0A2S9IK65</accession>
<dbReference type="AlphaFoldDB" id="A0A2S9IK65"/>
<name>A0A2S9IK65_9HYPH</name>
<sequence length="142" mass="15713">MLPPRPAEMSEALVAKLVHSFYGRIREDAVLGPIFEQRVGHRWNEHLATMVDFWSSVALTSGRYSGRPHAAHHGLGLKPEHFQRWLALFEATVSEVCQGQPAAFFIDRAQRIAESLQIGLNIGPNALHLPPRATAEGGAKRS</sequence>
<protein>
    <submittedName>
        <fullName evidence="1">Hemoglobin</fullName>
    </submittedName>
</protein>
<dbReference type="InterPro" id="IPR009050">
    <property type="entry name" value="Globin-like_sf"/>
</dbReference>
<dbReference type="CDD" id="cd08916">
    <property type="entry name" value="TrHb3_P"/>
    <property type="match status" value="1"/>
</dbReference>
<organism evidence="1 2">
    <name type="scientific">Phyllobacterium phragmitis</name>
    <dbReference type="NCBI Taxonomy" id="2670329"/>
    <lineage>
        <taxon>Bacteria</taxon>
        <taxon>Pseudomonadati</taxon>
        <taxon>Pseudomonadota</taxon>
        <taxon>Alphaproteobacteria</taxon>
        <taxon>Hyphomicrobiales</taxon>
        <taxon>Phyllobacteriaceae</taxon>
        <taxon>Phyllobacterium</taxon>
    </lineage>
</organism>
<gene>
    <name evidence="1" type="ORF">C5748_24390</name>
</gene>
<dbReference type="GO" id="GO:0019825">
    <property type="term" value="F:oxygen binding"/>
    <property type="evidence" value="ECO:0007669"/>
    <property type="project" value="InterPro"/>
</dbReference>
<dbReference type="Gene3D" id="1.10.490.10">
    <property type="entry name" value="Globins"/>
    <property type="match status" value="1"/>
</dbReference>
<keyword evidence="2" id="KW-1185">Reference proteome</keyword>
<dbReference type="Proteomes" id="UP000239434">
    <property type="component" value="Unassembled WGS sequence"/>
</dbReference>
<comment type="caution">
    <text evidence="1">The sequence shown here is derived from an EMBL/GenBank/DDBJ whole genome shotgun (WGS) entry which is preliminary data.</text>
</comment>
<dbReference type="GO" id="GO:0020037">
    <property type="term" value="F:heme binding"/>
    <property type="evidence" value="ECO:0007669"/>
    <property type="project" value="InterPro"/>
</dbReference>
<proteinExistence type="predicted"/>